<dbReference type="InterPro" id="IPR001810">
    <property type="entry name" value="F-box_dom"/>
</dbReference>
<dbReference type="SUPFAM" id="SSF81383">
    <property type="entry name" value="F-box domain"/>
    <property type="match status" value="1"/>
</dbReference>
<dbReference type="Proteomes" id="UP000054097">
    <property type="component" value="Unassembled WGS sequence"/>
</dbReference>
<sequence length="99" mass="11605">LALLESIQSELYAAKQHKNTLKSQKRILSDEMDEIRAVLHPIRRLPVETLRHIFEATLEASDKIELWQATQLSHVCQHWRAVVLNSPELWSHITVNFRK</sequence>
<protein>
    <recommendedName>
        <fullName evidence="1">F-box domain-containing protein</fullName>
    </recommendedName>
</protein>
<dbReference type="EMBL" id="KN824330">
    <property type="protein sequence ID" value="KIM23927.1"/>
    <property type="molecule type" value="Genomic_DNA"/>
</dbReference>
<dbReference type="STRING" id="933852.A0A0C2X3D6"/>
<dbReference type="InterPro" id="IPR036047">
    <property type="entry name" value="F-box-like_dom_sf"/>
</dbReference>
<proteinExistence type="predicted"/>
<evidence type="ECO:0000313" key="2">
    <source>
        <dbReference type="EMBL" id="KIM23927.1"/>
    </source>
</evidence>
<dbReference type="Gene3D" id="1.20.1280.50">
    <property type="match status" value="1"/>
</dbReference>
<feature type="non-terminal residue" evidence="2">
    <location>
        <position position="99"/>
    </location>
</feature>
<dbReference type="HOGENOM" id="CLU_018544_3_3_1"/>
<keyword evidence="3" id="KW-1185">Reference proteome</keyword>
<dbReference type="OrthoDB" id="2269034at2759"/>
<gene>
    <name evidence="2" type="ORF">M408DRAFT_37680</name>
</gene>
<evidence type="ECO:0000259" key="1">
    <source>
        <dbReference type="Pfam" id="PF12937"/>
    </source>
</evidence>
<name>A0A0C2X3D6_SERVB</name>
<dbReference type="AlphaFoldDB" id="A0A0C2X3D6"/>
<organism evidence="2 3">
    <name type="scientific">Serendipita vermifera MAFF 305830</name>
    <dbReference type="NCBI Taxonomy" id="933852"/>
    <lineage>
        <taxon>Eukaryota</taxon>
        <taxon>Fungi</taxon>
        <taxon>Dikarya</taxon>
        <taxon>Basidiomycota</taxon>
        <taxon>Agaricomycotina</taxon>
        <taxon>Agaricomycetes</taxon>
        <taxon>Sebacinales</taxon>
        <taxon>Serendipitaceae</taxon>
        <taxon>Serendipita</taxon>
    </lineage>
</organism>
<dbReference type="Pfam" id="PF12937">
    <property type="entry name" value="F-box-like"/>
    <property type="match status" value="1"/>
</dbReference>
<accession>A0A0C2X3D6</accession>
<feature type="domain" description="F-box" evidence="1">
    <location>
        <begin position="42"/>
        <end position="94"/>
    </location>
</feature>
<evidence type="ECO:0000313" key="3">
    <source>
        <dbReference type="Proteomes" id="UP000054097"/>
    </source>
</evidence>
<feature type="non-terminal residue" evidence="2">
    <location>
        <position position="1"/>
    </location>
</feature>
<reference evidence="2 3" key="1">
    <citation type="submission" date="2014-04" db="EMBL/GenBank/DDBJ databases">
        <authorList>
            <consortium name="DOE Joint Genome Institute"/>
            <person name="Kuo A."/>
            <person name="Zuccaro A."/>
            <person name="Kohler A."/>
            <person name="Nagy L.G."/>
            <person name="Floudas D."/>
            <person name="Copeland A."/>
            <person name="Barry K.W."/>
            <person name="Cichocki N."/>
            <person name="Veneault-Fourrey C."/>
            <person name="LaButti K."/>
            <person name="Lindquist E.A."/>
            <person name="Lipzen A."/>
            <person name="Lundell T."/>
            <person name="Morin E."/>
            <person name="Murat C."/>
            <person name="Sun H."/>
            <person name="Tunlid A."/>
            <person name="Henrissat B."/>
            <person name="Grigoriev I.V."/>
            <person name="Hibbett D.S."/>
            <person name="Martin F."/>
            <person name="Nordberg H.P."/>
            <person name="Cantor M.N."/>
            <person name="Hua S.X."/>
        </authorList>
    </citation>
    <scope>NUCLEOTIDE SEQUENCE [LARGE SCALE GENOMIC DNA]</scope>
    <source>
        <strain evidence="2 3">MAFF 305830</strain>
    </source>
</reference>
<reference evidence="3" key="2">
    <citation type="submission" date="2015-01" db="EMBL/GenBank/DDBJ databases">
        <title>Evolutionary Origins and Diversification of the Mycorrhizal Mutualists.</title>
        <authorList>
            <consortium name="DOE Joint Genome Institute"/>
            <consortium name="Mycorrhizal Genomics Consortium"/>
            <person name="Kohler A."/>
            <person name="Kuo A."/>
            <person name="Nagy L.G."/>
            <person name="Floudas D."/>
            <person name="Copeland A."/>
            <person name="Barry K.W."/>
            <person name="Cichocki N."/>
            <person name="Veneault-Fourrey C."/>
            <person name="LaButti K."/>
            <person name="Lindquist E.A."/>
            <person name="Lipzen A."/>
            <person name="Lundell T."/>
            <person name="Morin E."/>
            <person name="Murat C."/>
            <person name="Riley R."/>
            <person name="Ohm R."/>
            <person name="Sun H."/>
            <person name="Tunlid A."/>
            <person name="Henrissat B."/>
            <person name="Grigoriev I.V."/>
            <person name="Hibbett D.S."/>
            <person name="Martin F."/>
        </authorList>
    </citation>
    <scope>NUCLEOTIDE SEQUENCE [LARGE SCALE GENOMIC DNA]</scope>
    <source>
        <strain evidence="3">MAFF 305830</strain>
    </source>
</reference>